<dbReference type="AlphaFoldDB" id="A0A9P0CI78"/>
<reference evidence="1" key="1">
    <citation type="submission" date="2022-01" db="EMBL/GenBank/DDBJ databases">
        <authorList>
            <person name="King R."/>
        </authorList>
    </citation>
    <scope>NUCLEOTIDE SEQUENCE</scope>
</reference>
<name>A0A9P0CI78_9CUCU</name>
<keyword evidence="2" id="KW-1185">Reference proteome</keyword>
<evidence type="ECO:0000313" key="1">
    <source>
        <dbReference type="EMBL" id="CAH1100330.1"/>
    </source>
</evidence>
<organism evidence="1 2">
    <name type="scientific">Psylliodes chrysocephalus</name>
    <dbReference type="NCBI Taxonomy" id="3402493"/>
    <lineage>
        <taxon>Eukaryota</taxon>
        <taxon>Metazoa</taxon>
        <taxon>Ecdysozoa</taxon>
        <taxon>Arthropoda</taxon>
        <taxon>Hexapoda</taxon>
        <taxon>Insecta</taxon>
        <taxon>Pterygota</taxon>
        <taxon>Neoptera</taxon>
        <taxon>Endopterygota</taxon>
        <taxon>Coleoptera</taxon>
        <taxon>Polyphaga</taxon>
        <taxon>Cucujiformia</taxon>
        <taxon>Chrysomeloidea</taxon>
        <taxon>Chrysomelidae</taxon>
        <taxon>Galerucinae</taxon>
        <taxon>Alticini</taxon>
        <taxon>Psylliodes</taxon>
    </lineage>
</organism>
<gene>
    <name evidence="1" type="ORF">PSYICH_LOCUS1958</name>
</gene>
<evidence type="ECO:0000313" key="2">
    <source>
        <dbReference type="Proteomes" id="UP001153636"/>
    </source>
</evidence>
<dbReference type="Proteomes" id="UP001153636">
    <property type="component" value="Chromosome 10"/>
</dbReference>
<proteinExistence type="predicted"/>
<sequence>MRKLQKQIEKFLCDNQNENSSSDRDIQSARNMPELVDVHAENAHKNENMNSQRTAANSSGVADDTELLNFMGEDSSMILKKGNPVHEGIVSRLKHIFTKALEKDNKEEILTKYPPPIIFNYIL</sequence>
<dbReference type="OrthoDB" id="6782540at2759"/>
<accession>A0A9P0CI78</accession>
<dbReference type="EMBL" id="OV651822">
    <property type="protein sequence ID" value="CAH1100330.1"/>
    <property type="molecule type" value="Genomic_DNA"/>
</dbReference>
<protein>
    <submittedName>
        <fullName evidence="1">Uncharacterized protein</fullName>
    </submittedName>
</protein>